<dbReference type="Proteomes" id="UP000001857">
    <property type="component" value="Chromosome II"/>
</dbReference>
<reference evidence="1 2" key="2">
    <citation type="journal article" date="2009" name="Nature">
        <title>A single regulatory gene is sufficient to alter bacterial host range.</title>
        <authorList>
            <person name="Mandel M.J."/>
            <person name="Wollenberg M.S."/>
            <person name="Stabb E.V."/>
            <person name="Visick K.L."/>
            <person name="Ruby E.G."/>
        </authorList>
    </citation>
    <scope>NUCLEOTIDE SEQUENCE [LARGE SCALE GENOMIC DNA]</scope>
    <source>
        <strain evidence="1 2">MJ11</strain>
    </source>
</reference>
<evidence type="ECO:0000313" key="2">
    <source>
        <dbReference type="Proteomes" id="UP000001857"/>
    </source>
</evidence>
<protein>
    <recommendedName>
        <fullName evidence="3">DUF2975 domain-containing protein</fullName>
    </recommendedName>
</protein>
<dbReference type="HOGENOM" id="CLU_3259574_0_0_6"/>
<gene>
    <name evidence="1" type="ordered locus">VFMJ11_A0076</name>
</gene>
<name>B5ESG5_ALIFM</name>
<evidence type="ECO:0008006" key="3">
    <source>
        <dbReference type="Google" id="ProtNLM"/>
    </source>
</evidence>
<reference evidence="2" key="1">
    <citation type="submission" date="2008-08" db="EMBL/GenBank/DDBJ databases">
        <title>Complete sequence of Vibrio fischeri strain MJ11.</title>
        <authorList>
            <person name="Mandel M.J."/>
            <person name="Stabb E.V."/>
            <person name="Ruby E.G."/>
            <person name="Ferriera S."/>
            <person name="Johnson J."/>
            <person name="Kravitz S."/>
            <person name="Beeson K."/>
            <person name="Sutton G."/>
            <person name="Rogers Y.-H."/>
            <person name="Friedman R."/>
            <person name="Frazier M."/>
            <person name="Venter J.C."/>
        </authorList>
    </citation>
    <scope>NUCLEOTIDE SEQUENCE [LARGE SCALE GENOMIC DNA]</scope>
    <source>
        <strain evidence="2">MJ11</strain>
    </source>
</reference>
<organism evidence="1 2">
    <name type="scientific">Aliivibrio fischeri (strain MJ11)</name>
    <name type="common">Vibrio fischeri</name>
    <dbReference type="NCBI Taxonomy" id="388396"/>
    <lineage>
        <taxon>Bacteria</taxon>
        <taxon>Pseudomonadati</taxon>
        <taxon>Pseudomonadota</taxon>
        <taxon>Gammaproteobacteria</taxon>
        <taxon>Vibrionales</taxon>
        <taxon>Vibrionaceae</taxon>
        <taxon>Aliivibrio</taxon>
    </lineage>
</organism>
<dbReference type="EMBL" id="CP001133">
    <property type="protein sequence ID" value="ACH63882.1"/>
    <property type="molecule type" value="Genomic_DNA"/>
</dbReference>
<accession>B5ESG5</accession>
<proteinExistence type="predicted"/>
<dbReference type="KEGG" id="vfm:VFMJ11_A0076"/>
<dbReference type="AlphaFoldDB" id="B5ESG5"/>
<evidence type="ECO:0000313" key="1">
    <source>
        <dbReference type="EMBL" id="ACH63882.1"/>
    </source>
</evidence>
<sequence>MEGGFNISESEINMLIIGLIVRVIAKIMEEASLIREEQELTI</sequence>